<proteinExistence type="predicted"/>
<dbReference type="EMBL" id="JACHMI010000002">
    <property type="protein sequence ID" value="MBB6557261.1"/>
    <property type="molecule type" value="Genomic_DNA"/>
</dbReference>
<protein>
    <submittedName>
        <fullName evidence="2">Uncharacterized protein</fullName>
    </submittedName>
</protein>
<keyword evidence="3" id="KW-1185">Reference proteome</keyword>
<dbReference type="Proteomes" id="UP000565579">
    <property type="component" value="Unassembled WGS sequence"/>
</dbReference>
<name>A0A7X0P8N3_9ACTN</name>
<evidence type="ECO:0000256" key="1">
    <source>
        <dbReference type="SAM" id="MobiDB-lite"/>
    </source>
</evidence>
<comment type="caution">
    <text evidence="2">The sequence shown here is derived from an EMBL/GenBank/DDBJ whole genome shotgun (WGS) entry which is preliminary data.</text>
</comment>
<evidence type="ECO:0000313" key="2">
    <source>
        <dbReference type="EMBL" id="MBB6557261.1"/>
    </source>
</evidence>
<reference evidence="2 3" key="1">
    <citation type="submission" date="2020-08" db="EMBL/GenBank/DDBJ databases">
        <title>Sequencing the genomes of 1000 actinobacteria strains.</title>
        <authorList>
            <person name="Klenk H.-P."/>
        </authorList>
    </citation>
    <scope>NUCLEOTIDE SEQUENCE [LARGE SCALE GENOMIC DNA]</scope>
    <source>
        <strain evidence="2 3">DSM 43768</strain>
    </source>
</reference>
<feature type="region of interest" description="Disordered" evidence="1">
    <location>
        <begin position="63"/>
        <end position="92"/>
    </location>
</feature>
<gene>
    <name evidence="2" type="ORF">HD593_012151</name>
</gene>
<accession>A0A7X0P8N3</accession>
<evidence type="ECO:0000313" key="3">
    <source>
        <dbReference type="Proteomes" id="UP000565579"/>
    </source>
</evidence>
<sequence length="140" mass="16123">MTEQQPMTLTDWRGNPYTVGTTIFYPRMSGRSCEIQEGVVIDIWDAVYDRDVYRWVRLNPKKASHQDATGNDRQTRVKVQPNGRGSRNFYRSDERLVTDEQGEWVRDEQGSPVWESVGIKPVTLMITENITVATCTHKDG</sequence>
<organism evidence="2 3">
    <name type="scientific">Nonomuraea rubra</name>
    <dbReference type="NCBI Taxonomy" id="46180"/>
    <lineage>
        <taxon>Bacteria</taxon>
        <taxon>Bacillati</taxon>
        <taxon>Actinomycetota</taxon>
        <taxon>Actinomycetes</taxon>
        <taxon>Streptosporangiales</taxon>
        <taxon>Streptosporangiaceae</taxon>
        <taxon>Nonomuraea</taxon>
    </lineage>
</organism>
<dbReference type="AlphaFoldDB" id="A0A7X0P8N3"/>
<dbReference type="RefSeq" id="WP_185112847.1">
    <property type="nucleotide sequence ID" value="NZ_BAAAXY010000038.1"/>
</dbReference>